<evidence type="ECO:0000313" key="2">
    <source>
        <dbReference type="EMBL" id="HIZ74572.1"/>
    </source>
</evidence>
<accession>A0A9D2K1K4</accession>
<evidence type="ECO:0000313" key="3">
    <source>
        <dbReference type="Proteomes" id="UP000824116"/>
    </source>
</evidence>
<proteinExistence type="predicted"/>
<dbReference type="PANTHER" id="PTHR40448">
    <property type="entry name" value="TWO-COMPONENT SENSOR HISTIDINE KINASE"/>
    <property type="match status" value="1"/>
</dbReference>
<dbReference type="AlphaFoldDB" id="A0A9D2K1K4"/>
<reference evidence="2" key="2">
    <citation type="submission" date="2021-04" db="EMBL/GenBank/DDBJ databases">
        <authorList>
            <person name="Gilroy R."/>
        </authorList>
    </citation>
    <scope>NUCLEOTIDE SEQUENCE</scope>
    <source>
        <strain evidence="2">CHK196-3914</strain>
    </source>
</reference>
<feature type="transmembrane region" description="Helical" evidence="1">
    <location>
        <begin position="110"/>
        <end position="129"/>
    </location>
</feature>
<dbReference type="GO" id="GO:0042802">
    <property type="term" value="F:identical protein binding"/>
    <property type="evidence" value="ECO:0007669"/>
    <property type="project" value="TreeGrafter"/>
</dbReference>
<reference evidence="2" key="1">
    <citation type="journal article" date="2021" name="PeerJ">
        <title>Extensive microbial diversity within the chicken gut microbiome revealed by metagenomics and culture.</title>
        <authorList>
            <person name="Gilroy R."/>
            <person name="Ravi A."/>
            <person name="Getino M."/>
            <person name="Pursley I."/>
            <person name="Horton D.L."/>
            <person name="Alikhan N.F."/>
            <person name="Baker D."/>
            <person name="Gharbi K."/>
            <person name="Hall N."/>
            <person name="Watson M."/>
            <person name="Adriaenssens E.M."/>
            <person name="Foster-Nyarko E."/>
            <person name="Jarju S."/>
            <person name="Secka A."/>
            <person name="Antonio M."/>
            <person name="Oren A."/>
            <person name="Chaudhuri R.R."/>
            <person name="La Ragione R."/>
            <person name="Hildebrand F."/>
            <person name="Pallen M.J."/>
        </authorList>
    </citation>
    <scope>NUCLEOTIDE SEQUENCE</scope>
    <source>
        <strain evidence="2">CHK196-3914</strain>
    </source>
</reference>
<dbReference type="PANTHER" id="PTHR40448:SF1">
    <property type="entry name" value="TWO-COMPONENT SENSOR HISTIDINE KINASE"/>
    <property type="match status" value="1"/>
</dbReference>
<feature type="transmembrane region" description="Helical" evidence="1">
    <location>
        <begin position="141"/>
        <end position="158"/>
    </location>
</feature>
<keyword evidence="1" id="KW-0812">Transmembrane</keyword>
<feature type="transmembrane region" description="Helical" evidence="1">
    <location>
        <begin position="67"/>
        <end position="89"/>
    </location>
</feature>
<keyword evidence="1" id="KW-0472">Membrane</keyword>
<dbReference type="Gene3D" id="3.30.565.10">
    <property type="entry name" value="Histidine kinase-like ATPase, C-terminal domain"/>
    <property type="match status" value="1"/>
</dbReference>
<evidence type="ECO:0000256" key="1">
    <source>
        <dbReference type="SAM" id="Phobius"/>
    </source>
</evidence>
<keyword evidence="1" id="KW-1133">Transmembrane helix</keyword>
<name>A0A9D2K1K4_9FIRM</name>
<dbReference type="EMBL" id="DXAY01000116">
    <property type="protein sequence ID" value="HIZ74572.1"/>
    <property type="molecule type" value="Genomic_DNA"/>
</dbReference>
<comment type="caution">
    <text evidence="2">The sequence shown here is derived from an EMBL/GenBank/DDBJ whole genome shotgun (WGS) entry which is preliminary data.</text>
</comment>
<organism evidence="2 3">
    <name type="scientific">Candidatus Mediterraneibacter stercoravium</name>
    <dbReference type="NCBI Taxonomy" id="2838685"/>
    <lineage>
        <taxon>Bacteria</taxon>
        <taxon>Bacillati</taxon>
        <taxon>Bacillota</taxon>
        <taxon>Clostridia</taxon>
        <taxon>Lachnospirales</taxon>
        <taxon>Lachnospiraceae</taxon>
        <taxon>Mediterraneibacter</taxon>
    </lineage>
</organism>
<dbReference type="Proteomes" id="UP000824116">
    <property type="component" value="Unassembled WGS sequence"/>
</dbReference>
<dbReference type="InterPro" id="IPR036890">
    <property type="entry name" value="HATPase_C_sf"/>
</dbReference>
<protein>
    <submittedName>
        <fullName evidence="2">GHKL domain-containing protein</fullName>
    </submittedName>
</protein>
<feature type="non-terminal residue" evidence="2">
    <location>
        <position position="1"/>
    </location>
</feature>
<gene>
    <name evidence="2" type="ORF">H9723_04910</name>
</gene>
<sequence>FDSPLIQLVNMYLEVAACMLLLKAAYREPWNDAAVTASTAVFLFWQINDVDGFFLADNYDLGVPGDLAAYMAVNCLLILALVGLAAWFISRKRLDEEYRNFLSGGRRFGFWRVVFFLLPAVRVIAVELVNERIMLNNSNPVVSLFLLLIVYGVLNYIFRCDMQTRRIQEQQMHLRQQELYIQNLESVQRDVRIFRHDFKNRMAGAVLQADEGNLQAVQEFITEVTGEFERKVGEKIFQTAQLGNIQIAELKGLLAVKAAEMQRREIPFRLEAAAPVTQTAIPAGELCRAAGILLDNAAEETEAFLRKREADGKRRDETFSNRDDLGKYSGIGVTALFCADETGVSILVKNPARSQVPLSRIWKEGYSTKGSGRGMGLTSYRQIVESYEHVSSMTYQEDGFFVQELKIGAKGG</sequence>